<keyword evidence="6" id="KW-1015">Disulfide bond</keyword>
<dbReference type="InterPro" id="IPR013449">
    <property type="entry name" value="Rhamnulokinase"/>
</dbReference>
<dbReference type="HOGENOM" id="CLU_039395_0_1_9"/>
<evidence type="ECO:0000256" key="1">
    <source>
        <dbReference type="ARBA" id="ARBA00009156"/>
    </source>
</evidence>
<dbReference type="Gene3D" id="3.30.420.40">
    <property type="match status" value="2"/>
</dbReference>
<evidence type="ECO:0000256" key="2">
    <source>
        <dbReference type="ARBA" id="ARBA00022679"/>
    </source>
</evidence>
<gene>
    <name evidence="10" type="primary">rhaB</name>
    <name evidence="10" type="ORF">CLOSTHATH_01678</name>
</gene>
<evidence type="ECO:0000256" key="3">
    <source>
        <dbReference type="ARBA" id="ARBA00022741"/>
    </source>
</evidence>
<evidence type="ECO:0000256" key="4">
    <source>
        <dbReference type="ARBA" id="ARBA00022777"/>
    </source>
</evidence>
<proteinExistence type="inferred from homology"/>
<dbReference type="Proteomes" id="UP000004968">
    <property type="component" value="Unassembled WGS sequence"/>
</dbReference>
<feature type="domain" description="Carbohydrate kinase FGGY C-terminal" evidence="9">
    <location>
        <begin position="274"/>
        <end position="464"/>
    </location>
</feature>
<organism evidence="10 11">
    <name type="scientific">Hungatella hathewayi DSM 13479</name>
    <dbReference type="NCBI Taxonomy" id="566550"/>
    <lineage>
        <taxon>Bacteria</taxon>
        <taxon>Bacillati</taxon>
        <taxon>Bacillota</taxon>
        <taxon>Clostridia</taxon>
        <taxon>Lachnospirales</taxon>
        <taxon>Lachnospiraceae</taxon>
        <taxon>Hungatella</taxon>
    </lineage>
</organism>
<accession>D3ADK0</accession>
<evidence type="ECO:0000256" key="5">
    <source>
        <dbReference type="ARBA" id="ARBA00022840"/>
    </source>
</evidence>
<evidence type="ECO:0000313" key="11">
    <source>
        <dbReference type="Proteomes" id="UP000004968"/>
    </source>
</evidence>
<dbReference type="GO" id="GO:0019301">
    <property type="term" value="P:rhamnose catabolic process"/>
    <property type="evidence" value="ECO:0007669"/>
    <property type="project" value="InterPro"/>
</dbReference>
<keyword evidence="7" id="KW-0684">Rhamnose metabolism</keyword>
<feature type="domain" description="Carbohydrate kinase FGGY N-terminal" evidence="8">
    <location>
        <begin position="14"/>
        <end position="253"/>
    </location>
</feature>
<dbReference type="CDD" id="cd07771">
    <property type="entry name" value="ASKHA_NBD_FGGY_RhaB-like"/>
    <property type="match status" value="1"/>
</dbReference>
<dbReference type="EMBL" id="ACIO01000121">
    <property type="protein sequence ID" value="EFD00110.1"/>
    <property type="molecule type" value="Genomic_DNA"/>
</dbReference>
<evidence type="ECO:0000259" key="8">
    <source>
        <dbReference type="Pfam" id="PF00370"/>
    </source>
</evidence>
<dbReference type="GO" id="GO:0005829">
    <property type="term" value="C:cytosol"/>
    <property type="evidence" value="ECO:0007669"/>
    <property type="project" value="TreeGrafter"/>
</dbReference>
<name>D3ADK0_9FIRM</name>
<dbReference type="Pfam" id="PF02782">
    <property type="entry name" value="FGGY_C"/>
    <property type="match status" value="1"/>
</dbReference>
<comment type="caution">
    <text evidence="10">The sequence shown here is derived from an EMBL/GenBank/DDBJ whole genome shotgun (WGS) entry which is preliminary data.</text>
</comment>
<evidence type="ECO:0000256" key="6">
    <source>
        <dbReference type="ARBA" id="ARBA00023157"/>
    </source>
</evidence>
<dbReference type="SUPFAM" id="SSF53067">
    <property type="entry name" value="Actin-like ATPase domain"/>
    <property type="match status" value="2"/>
</dbReference>
<dbReference type="PANTHER" id="PTHR10196:SF93">
    <property type="entry name" value="L-RHAMNULOKINASE"/>
    <property type="match status" value="1"/>
</dbReference>
<dbReference type="InterPro" id="IPR043129">
    <property type="entry name" value="ATPase_NBD"/>
</dbReference>
<dbReference type="PANTHER" id="PTHR10196">
    <property type="entry name" value="SUGAR KINASE"/>
    <property type="match status" value="1"/>
</dbReference>
<evidence type="ECO:0000313" key="10">
    <source>
        <dbReference type="EMBL" id="EFD00110.1"/>
    </source>
</evidence>
<keyword evidence="2 10" id="KW-0808">Transferase</keyword>
<dbReference type="Pfam" id="PF00370">
    <property type="entry name" value="FGGY_N"/>
    <property type="match status" value="1"/>
</dbReference>
<keyword evidence="3" id="KW-0547">Nucleotide-binding</keyword>
<dbReference type="GO" id="GO:0006071">
    <property type="term" value="P:glycerol metabolic process"/>
    <property type="evidence" value="ECO:0007669"/>
    <property type="project" value="TreeGrafter"/>
</dbReference>
<dbReference type="InterPro" id="IPR018484">
    <property type="entry name" value="FGGY_N"/>
</dbReference>
<reference evidence="10 11" key="1">
    <citation type="submission" date="2010-01" db="EMBL/GenBank/DDBJ databases">
        <authorList>
            <person name="Weinstock G."/>
            <person name="Sodergren E."/>
            <person name="Clifton S."/>
            <person name="Fulton L."/>
            <person name="Fulton B."/>
            <person name="Courtney L."/>
            <person name="Fronick C."/>
            <person name="Harrison M."/>
            <person name="Strong C."/>
            <person name="Farmer C."/>
            <person name="Delahaunty K."/>
            <person name="Markovic C."/>
            <person name="Hall O."/>
            <person name="Minx P."/>
            <person name="Tomlinson C."/>
            <person name="Mitreva M."/>
            <person name="Nelson J."/>
            <person name="Hou S."/>
            <person name="Wollam A."/>
            <person name="Pepin K.H."/>
            <person name="Johnson M."/>
            <person name="Bhonagiri V."/>
            <person name="Nash W.E."/>
            <person name="Warren W."/>
            <person name="Chinwalla A."/>
            <person name="Mardis E.R."/>
            <person name="Wilson R.K."/>
        </authorList>
    </citation>
    <scope>NUCLEOTIDE SEQUENCE [LARGE SCALE GENOMIC DNA]</scope>
    <source>
        <strain evidence="10 11">DSM 13479</strain>
    </source>
</reference>
<sequence length="487" mass="53646">MIRKYRRVIQMENYYLAVDIGASSGRHILGTVKDGIISLEEIYRFENGMKKKNGHLCWDVESLFHEIKMGMKQCAVLGKIPCSMGIDTWAVDFVLLDGEGRILGDAVGYRDDRTKGMDEKVYETISPEALYERTGIQKQIFNTIYQLMAVKEERPEELAGAESMLMIPDYFHYLLTGVKKQEYTNATTTQLVSPVTKTWNYELIARLGYPEKLFTELSMPGTVVGTLSKEVEDEVGFTCEVVLPATHDTGSAVMAVPVPENASGNSSDADGGLLYISSGTWSLMGTELTEADCSAESRTANLTNEGGYEYRFRYLKNIMGLWMIQSVKKELAAAGETYSFAELCRMASEETIQSIVPCNDDVFLAPESMTEAIKEYLRKSGQEVPETAGALAAVIYNSLAQCYKETVEELEAITGRTYQAVNIVGGGSNADYLNRLTAGATGKTVYAGPGEATAVGNLLAQMIQAGEFKGLQEARAAVYRSFEISTY</sequence>
<dbReference type="InterPro" id="IPR018485">
    <property type="entry name" value="FGGY_C"/>
</dbReference>
<dbReference type="GO" id="GO:0005524">
    <property type="term" value="F:ATP binding"/>
    <property type="evidence" value="ECO:0007669"/>
    <property type="project" value="UniProtKB-KW"/>
</dbReference>
<keyword evidence="5" id="KW-0067">ATP-binding</keyword>
<dbReference type="AlphaFoldDB" id="D3ADK0"/>
<comment type="similarity">
    <text evidence="1">Belongs to the FGGY kinase family.</text>
</comment>
<dbReference type="EC" id="2.7.1.5" evidence="10"/>
<dbReference type="GO" id="GO:0008993">
    <property type="term" value="F:rhamnulokinase activity"/>
    <property type="evidence" value="ECO:0007669"/>
    <property type="project" value="UniProtKB-EC"/>
</dbReference>
<evidence type="ECO:0000259" key="9">
    <source>
        <dbReference type="Pfam" id="PF02782"/>
    </source>
</evidence>
<evidence type="ECO:0000256" key="7">
    <source>
        <dbReference type="ARBA" id="ARBA00023308"/>
    </source>
</evidence>
<dbReference type="GO" id="GO:0004370">
    <property type="term" value="F:glycerol kinase activity"/>
    <property type="evidence" value="ECO:0007669"/>
    <property type="project" value="TreeGrafter"/>
</dbReference>
<keyword evidence="4 10" id="KW-0418">Kinase</keyword>
<protein>
    <submittedName>
        <fullName evidence="10">Rhamnulokinase</fullName>
        <ecNumber evidence="10">2.7.1.5</ecNumber>
    </submittedName>
</protein>